<proteinExistence type="predicted"/>
<evidence type="ECO:0000313" key="1">
    <source>
        <dbReference type="EMBL" id="NGO11055.1"/>
    </source>
</evidence>
<comment type="caution">
    <text evidence="1">The sequence shown here is derived from an EMBL/GenBank/DDBJ whole genome shotgun (WGS) entry which is preliminary data.</text>
</comment>
<dbReference type="Proteomes" id="UP000472335">
    <property type="component" value="Unassembled WGS sequence"/>
</dbReference>
<gene>
    <name evidence="1" type="ORF">G5C60_26505</name>
</gene>
<name>A0A6G4VAY3_9ACTN</name>
<sequence length="59" mass="6570">MRLRVGFGHQFIFAGEVYSSGDELEVPDNVALTLMRAKLALPADGTAWPDELLAEHERE</sequence>
<reference evidence="1 2" key="1">
    <citation type="submission" date="2020-02" db="EMBL/GenBank/DDBJ databases">
        <title>Whole-genome analyses of novel actinobacteria.</title>
        <authorList>
            <person name="Sahin N."/>
            <person name="Gencbay T."/>
        </authorList>
    </citation>
    <scope>NUCLEOTIDE SEQUENCE [LARGE SCALE GENOMIC DNA]</scope>
    <source>
        <strain evidence="1 2">HC44</strain>
    </source>
</reference>
<dbReference type="EMBL" id="JAAKZY010000091">
    <property type="protein sequence ID" value="NGO11055.1"/>
    <property type="molecule type" value="Genomic_DNA"/>
</dbReference>
<accession>A0A6G4VAY3</accession>
<dbReference type="AlphaFoldDB" id="A0A6G4VAY3"/>
<keyword evidence="2" id="KW-1185">Reference proteome</keyword>
<dbReference type="RefSeq" id="WP_165263428.1">
    <property type="nucleotide sequence ID" value="NZ_JAAKZY010000091.1"/>
</dbReference>
<evidence type="ECO:0000313" key="2">
    <source>
        <dbReference type="Proteomes" id="UP000472335"/>
    </source>
</evidence>
<organism evidence="1 2">
    <name type="scientific">Streptomyces scabichelini</name>
    <dbReference type="NCBI Taxonomy" id="2711217"/>
    <lineage>
        <taxon>Bacteria</taxon>
        <taxon>Bacillati</taxon>
        <taxon>Actinomycetota</taxon>
        <taxon>Actinomycetes</taxon>
        <taxon>Kitasatosporales</taxon>
        <taxon>Streptomycetaceae</taxon>
        <taxon>Streptomyces</taxon>
    </lineage>
</organism>
<protein>
    <submittedName>
        <fullName evidence="1">Uncharacterized protein</fullName>
    </submittedName>
</protein>